<feature type="transmembrane region" description="Helical" evidence="6">
    <location>
        <begin position="375"/>
        <end position="394"/>
    </location>
</feature>
<protein>
    <submittedName>
        <fullName evidence="7">Amino acid ABC transporter permease</fullName>
    </submittedName>
</protein>
<dbReference type="AlphaFoldDB" id="A0A856MBT1"/>
<sequence>MQKSRGIISYKNVQKNYLRQRQLKRGADSFLLWSLGVGAVISGDFFGWNYGLAAGGFWGLTIATFVIAIMYLCMVYSLAELSVALPHTGGFYSFTRNAFGPFWGFICGVAVTIEYVLTTAAIVFSMSNYLKSLIPNVPSYLLWLLAYTIFVAIAIQSLELTLNVSVFLTLAAMLVLGIFYVSMLAADVFKPELLFNVPANLGESATWLPKGWQGVFASIPYAIWFYLAIEILPLSSEETNDVPRNMPKALILSMFTLIALSVLTLVLNSGVGGGAAAIGQSNVPLKDGLEAYFGKGVTSDVLTVIALTFGLVASFHTVIYGYGRSLFSLSRAGYIPHWISVTSENHTPYRALILGTVVGLICVMLIDLGSDAVDAVILNMAVFAALISYILVMLSYIKLKFSCPNLPRPYESPLGIFGASLGSILAIFALVACYFIPAYQPGIKGIALVLIIATFYFFFCSRNRLVAQAPEEAAALKNSKFKIYP</sequence>
<dbReference type="Pfam" id="PF13520">
    <property type="entry name" value="AA_permease_2"/>
    <property type="match status" value="1"/>
</dbReference>
<dbReference type="PANTHER" id="PTHR42770">
    <property type="entry name" value="AMINO ACID TRANSPORTER-RELATED"/>
    <property type="match status" value="1"/>
</dbReference>
<keyword evidence="8" id="KW-1185">Reference proteome</keyword>
<feature type="transmembrane region" description="Helical" evidence="6">
    <location>
        <begin position="57"/>
        <end position="79"/>
    </location>
</feature>
<keyword evidence="2" id="KW-1003">Cell membrane</keyword>
<dbReference type="KEGG" id="bsen:DP114_09730"/>
<evidence type="ECO:0000256" key="5">
    <source>
        <dbReference type="ARBA" id="ARBA00023136"/>
    </source>
</evidence>
<feature type="transmembrane region" description="Helical" evidence="6">
    <location>
        <begin position="414"/>
        <end position="437"/>
    </location>
</feature>
<dbReference type="GO" id="GO:0005886">
    <property type="term" value="C:plasma membrane"/>
    <property type="evidence" value="ECO:0007669"/>
    <property type="project" value="UniProtKB-SubCell"/>
</dbReference>
<name>A0A856MBT1_9CYAN</name>
<evidence type="ECO:0000256" key="3">
    <source>
        <dbReference type="ARBA" id="ARBA00022692"/>
    </source>
</evidence>
<evidence type="ECO:0000256" key="4">
    <source>
        <dbReference type="ARBA" id="ARBA00022989"/>
    </source>
</evidence>
<dbReference type="Gene3D" id="1.20.1740.10">
    <property type="entry name" value="Amino acid/polyamine transporter I"/>
    <property type="match status" value="1"/>
</dbReference>
<dbReference type="EMBL" id="CP030118">
    <property type="protein sequence ID" value="QDL08142.1"/>
    <property type="molecule type" value="Genomic_DNA"/>
</dbReference>
<evidence type="ECO:0000256" key="1">
    <source>
        <dbReference type="ARBA" id="ARBA00004651"/>
    </source>
</evidence>
<keyword evidence="4 6" id="KW-1133">Transmembrane helix</keyword>
<organism evidence="7 8">
    <name type="scientific">Brasilonema sennae CENA114</name>
    <dbReference type="NCBI Taxonomy" id="415709"/>
    <lineage>
        <taxon>Bacteria</taxon>
        <taxon>Bacillati</taxon>
        <taxon>Cyanobacteriota</taxon>
        <taxon>Cyanophyceae</taxon>
        <taxon>Nostocales</taxon>
        <taxon>Scytonemataceae</taxon>
        <taxon>Brasilonema</taxon>
        <taxon>Bromeliae group (in: Brasilonema)</taxon>
    </lineage>
</organism>
<feature type="transmembrane region" description="Helical" evidence="6">
    <location>
        <begin position="30"/>
        <end position="51"/>
    </location>
</feature>
<feature type="transmembrane region" description="Helical" evidence="6">
    <location>
        <begin position="137"/>
        <end position="155"/>
    </location>
</feature>
<feature type="transmembrane region" description="Helical" evidence="6">
    <location>
        <begin position="249"/>
        <end position="267"/>
    </location>
</feature>
<evidence type="ECO:0000313" key="7">
    <source>
        <dbReference type="EMBL" id="QDL08142.1"/>
    </source>
</evidence>
<accession>A0A856MBT1</accession>
<keyword evidence="5 6" id="KW-0472">Membrane</keyword>
<comment type="subcellular location">
    <subcellularLocation>
        <location evidence="1">Cell membrane</location>
        <topology evidence="1">Multi-pass membrane protein</topology>
    </subcellularLocation>
</comment>
<keyword evidence="3 6" id="KW-0812">Transmembrane</keyword>
<evidence type="ECO:0000313" key="8">
    <source>
        <dbReference type="Proteomes" id="UP000503129"/>
    </source>
</evidence>
<dbReference type="PIRSF" id="PIRSF006060">
    <property type="entry name" value="AA_transporter"/>
    <property type="match status" value="1"/>
</dbReference>
<feature type="transmembrane region" description="Helical" evidence="6">
    <location>
        <begin position="211"/>
        <end position="229"/>
    </location>
</feature>
<reference evidence="7 8" key="1">
    <citation type="submission" date="2018-06" db="EMBL/GenBank/DDBJ databases">
        <title>Comparative genomics of Brasilonema spp. strains.</title>
        <authorList>
            <person name="Alvarenga D.O."/>
            <person name="Fiore M.F."/>
            <person name="Varani A.M."/>
        </authorList>
    </citation>
    <scope>NUCLEOTIDE SEQUENCE [LARGE SCALE GENOMIC DNA]</scope>
    <source>
        <strain evidence="7 8">CENA114</strain>
    </source>
</reference>
<feature type="transmembrane region" description="Helical" evidence="6">
    <location>
        <begin position="162"/>
        <end position="186"/>
    </location>
</feature>
<dbReference type="PANTHER" id="PTHR42770:SF7">
    <property type="entry name" value="MEMBRANE PROTEIN"/>
    <property type="match status" value="1"/>
</dbReference>
<dbReference type="Proteomes" id="UP000503129">
    <property type="component" value="Chromosome"/>
</dbReference>
<dbReference type="InterPro" id="IPR002293">
    <property type="entry name" value="AA/rel_permease1"/>
</dbReference>
<dbReference type="RefSeq" id="WP_171975978.1">
    <property type="nucleotide sequence ID" value="NZ_CAWOXK010000001.1"/>
</dbReference>
<feature type="transmembrane region" description="Helical" evidence="6">
    <location>
        <begin position="443"/>
        <end position="459"/>
    </location>
</feature>
<feature type="transmembrane region" description="Helical" evidence="6">
    <location>
        <begin position="100"/>
        <end position="125"/>
    </location>
</feature>
<proteinExistence type="predicted"/>
<evidence type="ECO:0000256" key="2">
    <source>
        <dbReference type="ARBA" id="ARBA00022475"/>
    </source>
</evidence>
<feature type="transmembrane region" description="Helical" evidence="6">
    <location>
        <begin position="301"/>
        <end position="322"/>
    </location>
</feature>
<gene>
    <name evidence="7" type="ORF">DP114_09730</name>
</gene>
<dbReference type="GO" id="GO:0022857">
    <property type="term" value="F:transmembrane transporter activity"/>
    <property type="evidence" value="ECO:0007669"/>
    <property type="project" value="InterPro"/>
</dbReference>
<dbReference type="InterPro" id="IPR050367">
    <property type="entry name" value="APC_superfamily"/>
</dbReference>
<evidence type="ECO:0000256" key="6">
    <source>
        <dbReference type="SAM" id="Phobius"/>
    </source>
</evidence>
<feature type="transmembrane region" description="Helical" evidence="6">
    <location>
        <begin position="351"/>
        <end position="369"/>
    </location>
</feature>